<feature type="compositionally biased region" description="Basic and acidic residues" evidence="1">
    <location>
        <begin position="190"/>
        <end position="205"/>
    </location>
</feature>
<feature type="transmembrane region" description="Helical" evidence="2">
    <location>
        <begin position="126"/>
        <end position="145"/>
    </location>
</feature>
<evidence type="ECO:0000256" key="2">
    <source>
        <dbReference type="SAM" id="Phobius"/>
    </source>
</evidence>
<keyword evidence="4" id="KW-1185">Reference proteome</keyword>
<dbReference type="AlphaFoldDB" id="A0A1R2CFK5"/>
<protein>
    <submittedName>
        <fullName evidence="3">Uncharacterized protein</fullName>
    </submittedName>
</protein>
<dbReference type="Proteomes" id="UP000187209">
    <property type="component" value="Unassembled WGS sequence"/>
</dbReference>
<comment type="caution">
    <text evidence="3">The sequence shown here is derived from an EMBL/GenBank/DDBJ whole genome shotgun (WGS) entry which is preliminary data.</text>
</comment>
<gene>
    <name evidence="3" type="ORF">SteCoe_10454</name>
</gene>
<evidence type="ECO:0000256" key="1">
    <source>
        <dbReference type="SAM" id="MobiDB-lite"/>
    </source>
</evidence>
<proteinExistence type="predicted"/>
<name>A0A1R2CFK5_9CILI</name>
<feature type="compositionally biased region" description="Acidic residues" evidence="1">
    <location>
        <begin position="224"/>
        <end position="269"/>
    </location>
</feature>
<feature type="region of interest" description="Disordered" evidence="1">
    <location>
        <begin position="219"/>
        <end position="322"/>
    </location>
</feature>
<feature type="compositionally biased region" description="Basic and acidic residues" evidence="1">
    <location>
        <begin position="270"/>
        <end position="311"/>
    </location>
</feature>
<evidence type="ECO:0000313" key="3">
    <source>
        <dbReference type="EMBL" id="OMJ87801.1"/>
    </source>
</evidence>
<keyword evidence="2" id="KW-0812">Transmembrane</keyword>
<evidence type="ECO:0000313" key="4">
    <source>
        <dbReference type="Proteomes" id="UP000187209"/>
    </source>
</evidence>
<dbReference type="EMBL" id="MPUH01000168">
    <property type="protein sequence ID" value="OMJ87801.1"/>
    <property type="molecule type" value="Genomic_DNA"/>
</dbReference>
<accession>A0A1R2CFK5</accession>
<feature type="transmembrane region" description="Helical" evidence="2">
    <location>
        <begin position="157"/>
        <end position="178"/>
    </location>
</feature>
<dbReference type="OrthoDB" id="327722at2759"/>
<feature type="transmembrane region" description="Helical" evidence="2">
    <location>
        <begin position="86"/>
        <end position="106"/>
    </location>
</feature>
<organism evidence="3 4">
    <name type="scientific">Stentor coeruleus</name>
    <dbReference type="NCBI Taxonomy" id="5963"/>
    <lineage>
        <taxon>Eukaryota</taxon>
        <taxon>Sar</taxon>
        <taxon>Alveolata</taxon>
        <taxon>Ciliophora</taxon>
        <taxon>Postciliodesmatophora</taxon>
        <taxon>Heterotrichea</taxon>
        <taxon>Heterotrichida</taxon>
        <taxon>Stentoridae</taxon>
        <taxon>Stentor</taxon>
    </lineage>
</organism>
<keyword evidence="2" id="KW-0472">Membrane</keyword>
<reference evidence="3 4" key="1">
    <citation type="submission" date="2016-11" db="EMBL/GenBank/DDBJ databases">
        <title>The macronuclear genome of Stentor coeruleus: a giant cell with tiny introns.</title>
        <authorList>
            <person name="Slabodnick M."/>
            <person name="Ruby J.G."/>
            <person name="Reiff S.B."/>
            <person name="Swart E.C."/>
            <person name="Gosai S."/>
            <person name="Prabakaran S."/>
            <person name="Witkowska E."/>
            <person name="Larue G.E."/>
            <person name="Fisher S."/>
            <person name="Freeman R.M."/>
            <person name="Gunawardena J."/>
            <person name="Chu W."/>
            <person name="Stover N.A."/>
            <person name="Gregory B.D."/>
            <person name="Nowacki M."/>
            <person name="Derisi J."/>
            <person name="Roy S.W."/>
            <person name="Marshall W.F."/>
            <person name="Sood P."/>
        </authorList>
    </citation>
    <scope>NUCLEOTIDE SEQUENCE [LARGE SCALE GENOMIC DNA]</scope>
    <source>
        <strain evidence="3">WM001</strain>
    </source>
</reference>
<keyword evidence="2" id="KW-1133">Transmembrane helix</keyword>
<feature type="region of interest" description="Disordered" evidence="1">
    <location>
        <begin position="185"/>
        <end position="205"/>
    </location>
</feature>
<feature type="transmembrane region" description="Helical" evidence="2">
    <location>
        <begin position="330"/>
        <end position="352"/>
    </location>
</feature>
<sequence length="398" mass="44874">MELQDRSRLYPTLPQSQGSLYIGNDGRLQYAPVSGVPVGLSPSVPQTPPISNTLQYYYQQLPIASVQPTSSDTLQAQRSLDYWAKWVRIVNIILFALTGTFVIIWATELIKPSPYEQKIHRPFDTIMKFIIFILLLITFKLGVKAGTLKTSIAAKRFLKMLIFIGILGLTLAGFKAYWKMKRRHGHRKQHNDDIPEDIEKSDEGRPSARLLQDVMDHADHAGDTDDTEDANDNDDDAEEEEDEDADAEDSDDANDSDDDDESEDSYDGEEASKERSPSRMLRVIDDDGIKNRNHEYKPNRHNSDLGNKKGDEEGDFERSKHKSYKGKKNFHIGGMILLGIYAIVVFMAYKLYRAARNYEQKSQSGNIPIVPVIVQQPVQAYSPGLQPGNIPVGAPVHH</sequence>